<feature type="compositionally biased region" description="Acidic residues" evidence="5">
    <location>
        <begin position="41"/>
        <end position="53"/>
    </location>
</feature>
<dbReference type="PROSITE" id="PS51257">
    <property type="entry name" value="PROKAR_LIPOPROTEIN"/>
    <property type="match status" value="1"/>
</dbReference>
<keyword evidence="3" id="KW-0813">Transport</keyword>
<organism evidence="8 9">
    <name type="scientific">Evansella caseinilytica</name>
    <dbReference type="NCBI Taxonomy" id="1503961"/>
    <lineage>
        <taxon>Bacteria</taxon>
        <taxon>Bacillati</taxon>
        <taxon>Bacillota</taxon>
        <taxon>Bacilli</taxon>
        <taxon>Bacillales</taxon>
        <taxon>Bacillaceae</taxon>
        <taxon>Evansella</taxon>
    </lineage>
</organism>
<keyword evidence="4 6" id="KW-0732">Signal</keyword>
<feature type="signal peptide" evidence="6">
    <location>
        <begin position="1"/>
        <end position="20"/>
    </location>
</feature>
<evidence type="ECO:0000256" key="6">
    <source>
        <dbReference type="SAM" id="SignalP"/>
    </source>
</evidence>
<protein>
    <submittedName>
        <fullName evidence="8">Iron complex transport system substrate-binding protein</fullName>
    </submittedName>
</protein>
<dbReference type="OrthoDB" id="63946at2"/>
<dbReference type="AlphaFoldDB" id="A0A1H3QE88"/>
<dbReference type="SUPFAM" id="SSF53807">
    <property type="entry name" value="Helical backbone' metal receptor"/>
    <property type="match status" value="1"/>
</dbReference>
<evidence type="ECO:0000256" key="5">
    <source>
        <dbReference type="SAM" id="MobiDB-lite"/>
    </source>
</evidence>
<evidence type="ECO:0000256" key="1">
    <source>
        <dbReference type="ARBA" id="ARBA00004193"/>
    </source>
</evidence>
<dbReference type="PROSITE" id="PS50983">
    <property type="entry name" value="FE_B12_PBP"/>
    <property type="match status" value="1"/>
</dbReference>
<dbReference type="GO" id="GO:0005886">
    <property type="term" value="C:plasma membrane"/>
    <property type="evidence" value="ECO:0007669"/>
    <property type="project" value="UniProtKB-SubCell"/>
</dbReference>
<proteinExistence type="inferred from homology"/>
<gene>
    <name evidence="8" type="ORF">SAMN05421736_106138</name>
</gene>
<accession>A0A1H3QE88</accession>
<evidence type="ECO:0000259" key="7">
    <source>
        <dbReference type="PROSITE" id="PS50983"/>
    </source>
</evidence>
<dbReference type="STRING" id="1503961.SAMN05421736_106138"/>
<reference evidence="9" key="1">
    <citation type="submission" date="2016-10" db="EMBL/GenBank/DDBJ databases">
        <authorList>
            <person name="Varghese N."/>
            <person name="Submissions S."/>
        </authorList>
    </citation>
    <scope>NUCLEOTIDE SEQUENCE [LARGE SCALE GENOMIC DNA]</scope>
    <source>
        <strain evidence="9">SP</strain>
    </source>
</reference>
<sequence>MKKIMSMLMLVLLLSVFAVACGDGEADGAEDASTEPTQDTTGDEGTDDQDTNDGEAAGEITVTHELGETTVPANPEKVVVFDYGTLDTLDKLGVDVTAVPQDNLPPYLEKYADAAYTNAGTLFEPDFETIYGLSPDLIIISGRTSEAYDELSEIAPTIYMGVDTADYIESFKNNVTTIAEIFNKQAEAATELTAIDEALVALNDKVASLDGNGLVILTSDGDISAFGPGSRFDIVHNEFGITPADENIELANHGQNISFEYIVEKDPDYLFVMDRGAITGAEQSAEALLDNDLVAGTKASQNDHIVYLDAYAWYVSGGGLSSVVQMINDISEGIE</sequence>
<evidence type="ECO:0000313" key="8">
    <source>
        <dbReference type="EMBL" id="SDZ11716.1"/>
    </source>
</evidence>
<dbReference type="EMBL" id="FNPI01000006">
    <property type="protein sequence ID" value="SDZ11716.1"/>
    <property type="molecule type" value="Genomic_DNA"/>
</dbReference>
<dbReference type="PANTHER" id="PTHR30532">
    <property type="entry name" value="IRON III DICITRATE-BINDING PERIPLASMIC PROTEIN"/>
    <property type="match status" value="1"/>
</dbReference>
<dbReference type="InterPro" id="IPR033870">
    <property type="entry name" value="FatB"/>
</dbReference>
<evidence type="ECO:0000256" key="4">
    <source>
        <dbReference type="ARBA" id="ARBA00022729"/>
    </source>
</evidence>
<evidence type="ECO:0000256" key="3">
    <source>
        <dbReference type="ARBA" id="ARBA00022448"/>
    </source>
</evidence>
<feature type="region of interest" description="Disordered" evidence="5">
    <location>
        <begin position="26"/>
        <end position="54"/>
    </location>
</feature>
<comment type="subcellular location">
    <subcellularLocation>
        <location evidence="1">Cell membrane</location>
        <topology evidence="1">Lipid-anchor</topology>
    </subcellularLocation>
</comment>
<dbReference type="InterPro" id="IPR002491">
    <property type="entry name" value="ABC_transptr_periplasmic_BD"/>
</dbReference>
<keyword evidence="9" id="KW-1185">Reference proteome</keyword>
<dbReference type="InterPro" id="IPR051313">
    <property type="entry name" value="Bact_iron-sidero_bind"/>
</dbReference>
<evidence type="ECO:0000313" key="9">
    <source>
        <dbReference type="Proteomes" id="UP000198935"/>
    </source>
</evidence>
<dbReference type="PANTHER" id="PTHR30532:SF28">
    <property type="entry name" value="PETROBACTIN-BINDING PROTEIN YCLQ"/>
    <property type="match status" value="1"/>
</dbReference>
<name>A0A1H3QE88_9BACI</name>
<dbReference type="CDD" id="cd01140">
    <property type="entry name" value="FatB"/>
    <property type="match status" value="1"/>
</dbReference>
<feature type="chain" id="PRO_5039067453" evidence="6">
    <location>
        <begin position="21"/>
        <end position="335"/>
    </location>
</feature>
<dbReference type="GO" id="GO:1901678">
    <property type="term" value="P:iron coordination entity transport"/>
    <property type="evidence" value="ECO:0007669"/>
    <property type="project" value="UniProtKB-ARBA"/>
</dbReference>
<dbReference type="Gene3D" id="3.40.50.1980">
    <property type="entry name" value="Nitrogenase molybdenum iron protein domain"/>
    <property type="match status" value="2"/>
</dbReference>
<comment type="similarity">
    <text evidence="2">Belongs to the bacterial solute-binding protein 8 family.</text>
</comment>
<evidence type="ECO:0000256" key="2">
    <source>
        <dbReference type="ARBA" id="ARBA00008814"/>
    </source>
</evidence>
<dbReference type="GO" id="GO:0030288">
    <property type="term" value="C:outer membrane-bounded periplasmic space"/>
    <property type="evidence" value="ECO:0007669"/>
    <property type="project" value="TreeGrafter"/>
</dbReference>
<dbReference type="Pfam" id="PF01497">
    <property type="entry name" value="Peripla_BP_2"/>
    <property type="match status" value="1"/>
</dbReference>
<feature type="domain" description="Fe/B12 periplasmic-binding" evidence="7">
    <location>
        <begin position="77"/>
        <end position="335"/>
    </location>
</feature>
<dbReference type="Proteomes" id="UP000198935">
    <property type="component" value="Unassembled WGS sequence"/>
</dbReference>